<proteinExistence type="predicted"/>
<accession>A0AAW8R885</accession>
<name>A0AAW8R885_9ALTE</name>
<dbReference type="Proteomes" id="UP001249020">
    <property type="component" value="Unassembled WGS sequence"/>
</dbReference>
<dbReference type="EMBL" id="JAVRIE010000007">
    <property type="protein sequence ID" value="MDT0584125.1"/>
    <property type="molecule type" value="Genomic_DNA"/>
</dbReference>
<protein>
    <submittedName>
        <fullName evidence="3">Uncharacterized protein</fullName>
    </submittedName>
</protein>
<organism evidence="3 4">
    <name type="scientific">Brumicola blandensis</name>
    <dbReference type="NCBI Taxonomy" id="3075611"/>
    <lineage>
        <taxon>Bacteria</taxon>
        <taxon>Pseudomonadati</taxon>
        <taxon>Pseudomonadota</taxon>
        <taxon>Gammaproteobacteria</taxon>
        <taxon>Alteromonadales</taxon>
        <taxon>Alteromonadaceae</taxon>
        <taxon>Brumicola</taxon>
    </lineage>
</organism>
<evidence type="ECO:0000256" key="2">
    <source>
        <dbReference type="SAM" id="SignalP"/>
    </source>
</evidence>
<evidence type="ECO:0000256" key="1">
    <source>
        <dbReference type="SAM" id="MobiDB-lite"/>
    </source>
</evidence>
<keyword evidence="4" id="KW-1185">Reference proteome</keyword>
<feature type="region of interest" description="Disordered" evidence="1">
    <location>
        <begin position="1"/>
        <end position="28"/>
    </location>
</feature>
<evidence type="ECO:0000313" key="3">
    <source>
        <dbReference type="EMBL" id="MDT0584125.1"/>
    </source>
</evidence>
<sequence length="518" mass="54693">MNKYNQTLFSSAAKNKPSSAQAMTRNTSNKKTSIVMPAVIAGFIFATAANVSIAEAAGTTVKSPDQVEQALSALLDTRKGNVDGALVAQVPTTYKTQAVAAPKASDKPDHSERSVAELIMAGLAITNEAKSELAAQDASTVEKASVEASTEKSSDFQVKDIKTESELAALEQQSIEMAVETTEEAAATEAQVEAVVAEAEEEVLTETAEALVAVEIQDTAEQVEEAVVTEVQDVTDTTEMLLAVEVQDTAEQVEEAVVTEVQDATDTTEVLLAVEVEETAEQAEAAAVAEAQDATETAKATVVAKTELAAKDANKTEIPALPKVAASPEVPALPAIAKTKQTPKPVEDKVVSPSVENEAAEDDNYSMIAVSESAEEANIEDLSDNNANLYAVSESSETVKSQQDTVVDETVVDELEANVEVAVRAAGCPETFNQVDIPVNGKLCQIFAADYPASMILFIPQTPEEVVEYYLSSSVQFAEPKTVKQRTMIKSADNNTTLIISKDGGGTQVDILVKAPLS</sequence>
<feature type="chain" id="PRO_5043992872" evidence="2">
    <location>
        <begin position="23"/>
        <end position="518"/>
    </location>
</feature>
<feature type="signal peptide" evidence="2">
    <location>
        <begin position="1"/>
        <end position="22"/>
    </location>
</feature>
<reference evidence="3 4" key="1">
    <citation type="submission" date="2023-09" db="EMBL/GenBank/DDBJ databases">
        <authorList>
            <person name="Rey-Velasco X."/>
        </authorList>
    </citation>
    <scope>NUCLEOTIDE SEQUENCE [LARGE SCALE GENOMIC DNA]</scope>
    <source>
        <strain evidence="3 4">W409</strain>
    </source>
</reference>
<gene>
    <name evidence="3" type="ORF">RM544_16375</name>
</gene>
<dbReference type="RefSeq" id="WP_311362886.1">
    <property type="nucleotide sequence ID" value="NZ_JAVRIE010000007.1"/>
</dbReference>
<dbReference type="AlphaFoldDB" id="A0AAW8R885"/>
<evidence type="ECO:0000313" key="4">
    <source>
        <dbReference type="Proteomes" id="UP001249020"/>
    </source>
</evidence>
<keyword evidence="2" id="KW-0732">Signal</keyword>
<comment type="caution">
    <text evidence="3">The sequence shown here is derived from an EMBL/GenBank/DDBJ whole genome shotgun (WGS) entry which is preliminary data.</text>
</comment>